<evidence type="ECO:0000256" key="1">
    <source>
        <dbReference type="SAM" id="Phobius"/>
    </source>
</evidence>
<proteinExistence type="predicted"/>
<feature type="transmembrane region" description="Helical" evidence="1">
    <location>
        <begin position="180"/>
        <end position="202"/>
    </location>
</feature>
<keyword evidence="3" id="KW-1185">Reference proteome</keyword>
<protein>
    <submittedName>
        <fullName evidence="2">Uncharacterized protein</fullName>
    </submittedName>
</protein>
<feature type="transmembrane region" description="Helical" evidence="1">
    <location>
        <begin position="249"/>
        <end position="268"/>
    </location>
</feature>
<sequence>MQTKKGSESMNFFSLEKSFYSRASMYSFIVILFLFITMFFGTNQFKHIDLALSGYMVAAAVCFIGLVYRIVAFAMRPATRRVDGRSRKNLKNKARKRRTWKAITVTLFENIVLQKFIFKRGLYRGIQHLLVAYGCIGSFIITFGLVFGWFHFELVDPNHYAVSVLGLKTFVMDVEGWPAFMIYNGLNWTAAMCLIGLSMMFYRRIKDRDLQVTQRFEFDLVPLFILLAVTLTGLALTMSAVLFHGTLYMTISMIHQLTVITLLIYFPFGKLFHFPLRPLATAVPLNYQVGEDIPMHSCKRCGTSYAAQEQIEDVVSILQDNSFDLQLEDGSYLAEYCWDCRRKLRAMRQMNMLNPRTKDPYAPIDTNTGISMPGFSKKKA</sequence>
<reference evidence="2 3" key="1">
    <citation type="submission" date="2013-08" db="EMBL/GenBank/DDBJ databases">
        <authorList>
            <person name="Weinstock G."/>
            <person name="Sodergren E."/>
            <person name="Wylie T."/>
            <person name="Fulton L."/>
            <person name="Fulton R."/>
            <person name="Fronick C."/>
            <person name="O'Laughlin M."/>
            <person name="Godfrey J."/>
            <person name="Miner T."/>
            <person name="Herter B."/>
            <person name="Appelbaum E."/>
            <person name="Cordes M."/>
            <person name="Lek S."/>
            <person name="Wollam A."/>
            <person name="Pepin K.H."/>
            <person name="Palsikar V.B."/>
            <person name="Mitreva M."/>
            <person name="Wilson R.K."/>
        </authorList>
    </citation>
    <scope>NUCLEOTIDE SEQUENCE [LARGE SCALE GENOMIC DNA]</scope>
    <source>
        <strain evidence="2 3">ATCC 12856</strain>
    </source>
</reference>
<dbReference type="STRING" id="649747.HMPREF0083_02099"/>
<comment type="caution">
    <text evidence="2">The sequence shown here is derived from an EMBL/GenBank/DDBJ whole genome shotgun (WGS) entry which is preliminary data.</text>
</comment>
<dbReference type="eggNOG" id="COG2181">
    <property type="taxonomic scope" value="Bacteria"/>
</dbReference>
<evidence type="ECO:0000313" key="3">
    <source>
        <dbReference type="Proteomes" id="UP000016511"/>
    </source>
</evidence>
<evidence type="ECO:0000313" key="2">
    <source>
        <dbReference type="EMBL" id="ERI09836.1"/>
    </source>
</evidence>
<dbReference type="InterPro" id="IPR036197">
    <property type="entry name" value="NarG-like_sf"/>
</dbReference>
<keyword evidence="1" id="KW-0812">Transmembrane</keyword>
<dbReference type="SUPFAM" id="SSF103501">
    <property type="entry name" value="Respiratory nitrate reductase 1 gamma chain"/>
    <property type="match status" value="1"/>
</dbReference>
<dbReference type="EMBL" id="AWSJ01000136">
    <property type="protein sequence ID" value="ERI09836.1"/>
    <property type="molecule type" value="Genomic_DNA"/>
</dbReference>
<dbReference type="HOGENOM" id="CLU_726943_0_0_9"/>
<keyword evidence="1" id="KW-1133">Transmembrane helix</keyword>
<feature type="transmembrane region" description="Helical" evidence="1">
    <location>
        <begin position="20"/>
        <end position="40"/>
    </location>
</feature>
<feature type="transmembrane region" description="Helical" evidence="1">
    <location>
        <begin position="129"/>
        <end position="150"/>
    </location>
</feature>
<feature type="transmembrane region" description="Helical" evidence="1">
    <location>
        <begin position="52"/>
        <end position="71"/>
    </location>
</feature>
<organism evidence="2 3">
    <name type="scientific">Aneurinibacillus aneurinilyticus ATCC 12856</name>
    <dbReference type="NCBI Taxonomy" id="649747"/>
    <lineage>
        <taxon>Bacteria</taxon>
        <taxon>Bacillati</taxon>
        <taxon>Bacillota</taxon>
        <taxon>Bacilli</taxon>
        <taxon>Bacillales</taxon>
        <taxon>Paenibacillaceae</taxon>
        <taxon>Aneurinibacillus group</taxon>
        <taxon>Aneurinibacillus</taxon>
    </lineage>
</organism>
<dbReference type="Gene3D" id="1.20.950.20">
    <property type="entry name" value="Transmembrane di-heme cytochromes, Chain C"/>
    <property type="match status" value="1"/>
</dbReference>
<accession>U1YGD9</accession>
<feature type="transmembrane region" description="Helical" evidence="1">
    <location>
        <begin position="223"/>
        <end position="243"/>
    </location>
</feature>
<dbReference type="AlphaFoldDB" id="U1YGD9"/>
<dbReference type="Proteomes" id="UP000016511">
    <property type="component" value="Unassembled WGS sequence"/>
</dbReference>
<keyword evidence="1" id="KW-0472">Membrane</keyword>
<gene>
    <name evidence="2" type="ORF">HMPREF0083_02099</name>
</gene>
<name>U1YGD9_ANEAE</name>
<dbReference type="PATRIC" id="fig|649747.3.peg.1896"/>